<evidence type="ECO:0008006" key="3">
    <source>
        <dbReference type="Google" id="ProtNLM"/>
    </source>
</evidence>
<gene>
    <name evidence="1" type="ORF">QJS64_11370</name>
</gene>
<dbReference type="InterPro" id="IPR029052">
    <property type="entry name" value="Metallo-depent_PP-like"/>
</dbReference>
<sequence>MDFIDEVSAIDKYTKELQQQGVKTIVVLSHVPALTDKDTGKLVDLDGSSDIYDISQKVNDEVDVIMAADNHQFANSVVKEKEKMI</sequence>
<protein>
    <recommendedName>
        <fullName evidence="3">Calcineurin-like phosphoesterase domain-containing protein</fullName>
    </recommendedName>
</protein>
<dbReference type="SUPFAM" id="SSF56300">
    <property type="entry name" value="Metallo-dependent phosphatases"/>
    <property type="match status" value="1"/>
</dbReference>
<dbReference type="EMBL" id="CP124685">
    <property type="protein sequence ID" value="WGX74753.1"/>
    <property type="molecule type" value="Genomic_DNA"/>
</dbReference>
<evidence type="ECO:0000313" key="1">
    <source>
        <dbReference type="EMBL" id="WGX74753.1"/>
    </source>
</evidence>
<reference evidence="1 2" key="1">
    <citation type="submission" date="2023-04" db="EMBL/GenBank/DDBJ databases">
        <title>Bacteria Genome Submission.</title>
        <authorList>
            <person name="Isaac P."/>
        </authorList>
    </citation>
    <scope>NUCLEOTIDE SEQUENCE [LARGE SCALE GENOMIC DNA]</scope>
    <source>
        <strain evidence="1 2">SampleS7P1</strain>
    </source>
</reference>
<keyword evidence="2" id="KW-1185">Reference proteome</keyword>
<organism evidence="1 2">
    <name type="scientific">Paraclostridium bifermentans</name>
    <name type="common">Clostridium bifermentans</name>
    <dbReference type="NCBI Taxonomy" id="1490"/>
    <lineage>
        <taxon>Bacteria</taxon>
        <taxon>Bacillati</taxon>
        <taxon>Bacillota</taxon>
        <taxon>Clostridia</taxon>
        <taxon>Peptostreptococcales</taxon>
        <taxon>Peptostreptococcaceae</taxon>
        <taxon>Paraclostridium</taxon>
    </lineage>
</organism>
<evidence type="ECO:0000313" key="2">
    <source>
        <dbReference type="Proteomes" id="UP001239169"/>
    </source>
</evidence>
<accession>A0ABY8R189</accession>
<proteinExistence type="predicted"/>
<name>A0ABY8R189_PARBF</name>
<dbReference type="Proteomes" id="UP001239169">
    <property type="component" value="Chromosome"/>
</dbReference>
<dbReference type="Gene3D" id="3.60.21.10">
    <property type="match status" value="1"/>
</dbReference>